<reference evidence="2 3" key="1">
    <citation type="submission" date="2016-11" db="EMBL/GenBank/DDBJ databases">
        <authorList>
            <person name="Jaros S."/>
            <person name="Januszkiewicz K."/>
            <person name="Wedrychowicz H."/>
        </authorList>
    </citation>
    <scope>NUCLEOTIDE SEQUENCE [LARGE SCALE GENOMIC DNA]</scope>
    <source>
        <strain evidence="2 3">BPI-34</strain>
    </source>
</reference>
<dbReference type="Proteomes" id="UP000184280">
    <property type="component" value="Unassembled WGS sequence"/>
</dbReference>
<reference evidence="1" key="2">
    <citation type="submission" date="2021-08" db="EMBL/GenBank/DDBJ databases">
        <title>Prevotella lacticifex sp. nov., isolated from rumen of cow.</title>
        <authorList>
            <person name="Shinkai T."/>
            <person name="Ikeyama N."/>
            <person name="Kumagai M."/>
            <person name="Ohmori H."/>
            <person name="Sakamoto M."/>
            <person name="Ohkuma M."/>
            <person name="Mitsumori M."/>
        </authorList>
    </citation>
    <scope>NUCLEOTIDE SEQUENCE</scope>
    <source>
        <strain evidence="1">JCM 8259</strain>
    </source>
</reference>
<evidence type="ECO:0000313" key="2">
    <source>
        <dbReference type="EMBL" id="SHM56441.1"/>
    </source>
</evidence>
<dbReference type="EMBL" id="BPTT01000001">
    <property type="protein sequence ID" value="GJG32727.1"/>
    <property type="molecule type" value="Genomic_DNA"/>
</dbReference>
<evidence type="ECO:0008006" key="4">
    <source>
        <dbReference type="Google" id="ProtNLM"/>
    </source>
</evidence>
<dbReference type="Proteomes" id="UP000887097">
    <property type="component" value="Unassembled WGS sequence"/>
</dbReference>
<dbReference type="EMBL" id="FRCJ01000004">
    <property type="protein sequence ID" value="SHM56441.1"/>
    <property type="molecule type" value="Genomic_DNA"/>
</dbReference>
<gene>
    <name evidence="1" type="ORF">PRMUPPPA20_08360</name>
    <name evidence="2" type="ORF">SAMN04488494_2168</name>
</gene>
<protein>
    <recommendedName>
        <fullName evidence="4">Antirestriction protein</fullName>
    </recommendedName>
</protein>
<sequence length="182" mass="21028">MALYSIESEQCLGMSHHGAVTVNGESAVELSDEEVNILVQLIKEKGTTDVDELGIATTHPDLYEKLDDAYRNMAYKAEELHWLWEGYHNGYFEYDTEELMNYCEQELGFSFESDETDCDSDDVEEEKYDAFYEWLDDYVNELSDDEAASFFYNHMNASLDMDYVEYSVEIPAGIIKKSQEVC</sequence>
<evidence type="ECO:0000313" key="1">
    <source>
        <dbReference type="EMBL" id="GJG32727.1"/>
    </source>
</evidence>
<evidence type="ECO:0000313" key="3">
    <source>
        <dbReference type="Proteomes" id="UP000184280"/>
    </source>
</evidence>
<name>A0A1M7JU54_XYLRU</name>
<proteinExistence type="predicted"/>
<organism evidence="2 3">
    <name type="scientific">Xylanibacter ruminicola</name>
    <name type="common">Prevotella ruminicola</name>
    <dbReference type="NCBI Taxonomy" id="839"/>
    <lineage>
        <taxon>Bacteria</taxon>
        <taxon>Pseudomonadati</taxon>
        <taxon>Bacteroidota</taxon>
        <taxon>Bacteroidia</taxon>
        <taxon>Bacteroidales</taxon>
        <taxon>Prevotellaceae</taxon>
        <taxon>Xylanibacter</taxon>
    </lineage>
</organism>
<accession>A0A1M7JU54</accession>
<dbReference type="AlphaFoldDB" id="A0A1M7JU54"/>